<accession>A0A3N1GE27</accession>
<sequence length="179" mass="20362">MSWWRPVKAAELDPETERAIRRWKLGHHLFHLYLITMNSGMQRAQATLRAAEWGELETEIADLAVLYDAATAAMKYAAGFRPESYTGVIRPSMSPPMLSPGFSGQLNQDHQVTLLLLRSLKAEFKQARKDFALPETLLSAWRRLMSAQSRNRRDHVLVCSKFVPEGTSLLNQHFADNPI</sequence>
<name>A0A3N1GE27_9ACTN</name>
<proteinExistence type="predicted"/>
<dbReference type="EMBL" id="RJKL01000001">
    <property type="protein sequence ID" value="ROP28543.1"/>
    <property type="molecule type" value="Genomic_DNA"/>
</dbReference>
<evidence type="ECO:0000313" key="2">
    <source>
        <dbReference type="Proteomes" id="UP000271683"/>
    </source>
</evidence>
<gene>
    <name evidence="1" type="ORF">EDD30_1307</name>
</gene>
<protein>
    <submittedName>
        <fullName evidence="1">Uncharacterized protein</fullName>
    </submittedName>
</protein>
<organism evidence="1 2">
    <name type="scientific">Couchioplanes caeruleus</name>
    <dbReference type="NCBI Taxonomy" id="56438"/>
    <lineage>
        <taxon>Bacteria</taxon>
        <taxon>Bacillati</taxon>
        <taxon>Actinomycetota</taxon>
        <taxon>Actinomycetes</taxon>
        <taxon>Micromonosporales</taxon>
        <taxon>Micromonosporaceae</taxon>
        <taxon>Couchioplanes</taxon>
    </lineage>
</organism>
<reference evidence="1 2" key="1">
    <citation type="submission" date="2018-11" db="EMBL/GenBank/DDBJ databases">
        <title>Sequencing the genomes of 1000 actinobacteria strains.</title>
        <authorList>
            <person name="Klenk H.-P."/>
        </authorList>
    </citation>
    <scope>NUCLEOTIDE SEQUENCE [LARGE SCALE GENOMIC DNA]</scope>
    <source>
        <strain evidence="1 2">DSM 43634</strain>
    </source>
</reference>
<dbReference type="AlphaFoldDB" id="A0A3N1GE27"/>
<evidence type="ECO:0000313" key="1">
    <source>
        <dbReference type="EMBL" id="ROP28543.1"/>
    </source>
</evidence>
<dbReference type="Proteomes" id="UP000271683">
    <property type="component" value="Unassembled WGS sequence"/>
</dbReference>
<comment type="caution">
    <text evidence="1">The sequence shown here is derived from an EMBL/GenBank/DDBJ whole genome shotgun (WGS) entry which is preliminary data.</text>
</comment>